<protein>
    <recommendedName>
        <fullName evidence="1">AB hydrolase-1 domain-containing protein</fullName>
    </recommendedName>
</protein>
<dbReference type="OrthoDB" id="9776685at2"/>
<dbReference type="STRING" id="84698.SAMN04488528_102137"/>
<keyword evidence="3" id="KW-1185">Reference proteome</keyword>
<dbReference type="PANTHER" id="PTHR43358">
    <property type="entry name" value="ALPHA/BETA-HYDROLASE"/>
    <property type="match status" value="1"/>
</dbReference>
<dbReference type="InterPro" id="IPR052920">
    <property type="entry name" value="DNA-binding_regulatory"/>
</dbReference>
<dbReference type="PANTHER" id="PTHR43358:SF5">
    <property type="entry name" value="EXPORTED PROTEIN"/>
    <property type="match status" value="1"/>
</dbReference>
<proteinExistence type="predicted"/>
<dbReference type="InterPro" id="IPR000073">
    <property type="entry name" value="AB_hydrolase_1"/>
</dbReference>
<accession>A0A1I0ZHP4</accession>
<dbReference type="AlphaFoldDB" id="A0A1I0ZHP4"/>
<evidence type="ECO:0000313" key="2">
    <source>
        <dbReference type="EMBL" id="SFB25165.1"/>
    </source>
</evidence>
<sequence length="305" mass="35807">MSYLLLILCILVIIGMYVLTNYYFNQVVTRKVDTEDEMMRVQVERNLINNNVYSLLEKEHIVLKSKDGLKLRGEFIDNDSNKTMIFCHGITVGLIWSIKYIDMFYKRDWNILIYDHRRHGQSEGSYSTYGYFEKEDLDLWVNWVIKRKGKDSIIGLHGESMGAATVLQYIDINKYVKFIIADCPFSDLMELLGRKVKDDYKGLLYPILYLSNVKSKVRANFDYRWIKPIECVKNSTLPIMFVHGDKDKFVPWDMSVAMYEAKKKGLKKIYIAKGAAHAKSIEVNKKEYEKEVIDFVEEVLKSYKK</sequence>
<dbReference type="Proteomes" id="UP000198619">
    <property type="component" value="Unassembled WGS sequence"/>
</dbReference>
<dbReference type="InterPro" id="IPR029058">
    <property type="entry name" value="AB_hydrolase_fold"/>
</dbReference>
<gene>
    <name evidence="2" type="ORF">SAMN04488528_102137</name>
</gene>
<dbReference type="RefSeq" id="WP_090041982.1">
    <property type="nucleotide sequence ID" value="NZ_FOKI01000021.1"/>
</dbReference>
<dbReference type="SUPFAM" id="SSF53474">
    <property type="entry name" value="alpha/beta-Hydrolases"/>
    <property type="match status" value="1"/>
</dbReference>
<organism evidence="2 3">
    <name type="scientific">Clostridium frigidicarnis</name>
    <dbReference type="NCBI Taxonomy" id="84698"/>
    <lineage>
        <taxon>Bacteria</taxon>
        <taxon>Bacillati</taxon>
        <taxon>Bacillota</taxon>
        <taxon>Clostridia</taxon>
        <taxon>Eubacteriales</taxon>
        <taxon>Clostridiaceae</taxon>
        <taxon>Clostridium</taxon>
    </lineage>
</organism>
<name>A0A1I0ZHP4_9CLOT</name>
<evidence type="ECO:0000313" key="3">
    <source>
        <dbReference type="Proteomes" id="UP000198619"/>
    </source>
</evidence>
<dbReference type="Pfam" id="PF00561">
    <property type="entry name" value="Abhydrolase_1"/>
    <property type="match status" value="1"/>
</dbReference>
<evidence type="ECO:0000259" key="1">
    <source>
        <dbReference type="Pfam" id="PF00561"/>
    </source>
</evidence>
<dbReference type="Gene3D" id="3.40.50.1820">
    <property type="entry name" value="alpha/beta hydrolase"/>
    <property type="match status" value="1"/>
</dbReference>
<dbReference type="EMBL" id="FOKI01000021">
    <property type="protein sequence ID" value="SFB25165.1"/>
    <property type="molecule type" value="Genomic_DNA"/>
</dbReference>
<reference evidence="2 3" key="1">
    <citation type="submission" date="2016-10" db="EMBL/GenBank/DDBJ databases">
        <authorList>
            <person name="de Groot N.N."/>
        </authorList>
    </citation>
    <scope>NUCLEOTIDE SEQUENCE [LARGE SCALE GENOMIC DNA]</scope>
    <source>
        <strain evidence="2 3">DSM 12271</strain>
    </source>
</reference>
<feature type="domain" description="AB hydrolase-1" evidence="1">
    <location>
        <begin position="83"/>
        <end position="188"/>
    </location>
</feature>